<comment type="function">
    <text evidence="5">Catalyzes the NADPH-dependent reduction of N-acetyl-5-glutamyl phosphate to yield N-acetyl-L-glutamate 5-semialdehyde.</text>
</comment>
<dbReference type="RefSeq" id="WP_316981954.1">
    <property type="nucleotide sequence ID" value="NZ_CP136521.1"/>
</dbReference>
<sequence length="328" mass="36676">MKKSIQIGIIGGAGYTAGELIRLLMHHNKAEINFVFSTSNAGNKISDVHQDLVGDLELKFTDTINPNVDVLFLCLGHGNSVKFLENNTFSDDTKIIDLGNDFRLEKDKTFSGKTFVYGLPELQKEAIKKAKYIANPGCFATTIQLALLPLAKNGLLEDDVHINAVTGATGAGTSLSKTTHFTWRDNNFSYYKPFTHQHLGEINQSVKQLQNDFSSELIFMPNRGNFSRGIFATLYTHFEGSLEEAKSLYKDYYKDAKFTFVSDNDVHLKQVVNTNKCLIHLHKHNNKLLITSCTDNLLKGASGQAIQNMNLMFGFDETEGIQLKANFF</sequence>
<comment type="similarity">
    <text evidence="5">Belongs to the NAGSA dehydrogenase family. Type 1 subfamily.</text>
</comment>
<keyword evidence="3 5" id="KW-0521">NADP</keyword>
<dbReference type="Proteomes" id="UP001302486">
    <property type="component" value="Chromosome"/>
</dbReference>
<evidence type="ECO:0000256" key="2">
    <source>
        <dbReference type="ARBA" id="ARBA00022605"/>
    </source>
</evidence>
<keyword evidence="1 5" id="KW-0055">Arginine biosynthesis</keyword>
<dbReference type="InterPro" id="IPR023013">
    <property type="entry name" value="AGPR_AS"/>
</dbReference>
<dbReference type="KEGG" id="hws:RNZ46_09395"/>
<dbReference type="InterPro" id="IPR058924">
    <property type="entry name" value="AGPR_dimerisation_dom"/>
</dbReference>
<evidence type="ECO:0000313" key="9">
    <source>
        <dbReference type="Proteomes" id="UP001302486"/>
    </source>
</evidence>
<dbReference type="GO" id="GO:0070401">
    <property type="term" value="F:NADP+ binding"/>
    <property type="evidence" value="ECO:0007669"/>
    <property type="project" value="InterPro"/>
</dbReference>
<reference evidence="9" key="1">
    <citation type="submission" date="2024-06" db="EMBL/GenBank/DDBJ databases">
        <title>Hwangdonia haimaensis gen. nov., sp. nov., a member of the family Flavobacteriaceae isolated from the haima cold seep.</title>
        <authorList>
            <person name="Li J."/>
        </authorList>
    </citation>
    <scope>NUCLEOTIDE SEQUENCE [LARGE SCALE GENOMIC DNA]</scope>
    <source>
        <strain evidence="9">SCSIO 19198</strain>
    </source>
</reference>
<evidence type="ECO:0000256" key="1">
    <source>
        <dbReference type="ARBA" id="ARBA00022571"/>
    </source>
</evidence>
<dbReference type="GO" id="GO:0006526">
    <property type="term" value="P:L-arginine biosynthetic process"/>
    <property type="evidence" value="ECO:0007669"/>
    <property type="project" value="UniProtKB-UniRule"/>
</dbReference>
<evidence type="ECO:0000256" key="3">
    <source>
        <dbReference type="ARBA" id="ARBA00022857"/>
    </source>
</evidence>
<gene>
    <name evidence="5 8" type="primary">argC</name>
    <name evidence="8" type="ORF">RNZ46_09395</name>
</gene>
<dbReference type="InterPro" id="IPR036291">
    <property type="entry name" value="NAD(P)-bd_dom_sf"/>
</dbReference>
<dbReference type="GO" id="GO:0005737">
    <property type="term" value="C:cytoplasm"/>
    <property type="evidence" value="ECO:0007669"/>
    <property type="project" value="UniProtKB-SubCell"/>
</dbReference>
<proteinExistence type="inferred from homology"/>
<dbReference type="GO" id="GO:0051287">
    <property type="term" value="F:NAD binding"/>
    <property type="evidence" value="ECO:0007669"/>
    <property type="project" value="InterPro"/>
</dbReference>
<dbReference type="InterPro" id="IPR050085">
    <property type="entry name" value="AGPR"/>
</dbReference>
<dbReference type="SMART" id="SM00859">
    <property type="entry name" value="Semialdhyde_dh"/>
    <property type="match status" value="1"/>
</dbReference>
<dbReference type="EMBL" id="CP136521">
    <property type="protein sequence ID" value="WOD42210.1"/>
    <property type="molecule type" value="Genomic_DNA"/>
</dbReference>
<keyword evidence="5" id="KW-0963">Cytoplasm</keyword>
<keyword evidence="2 5" id="KW-0028">Amino-acid biosynthesis</keyword>
<dbReference type="PANTHER" id="PTHR32338:SF10">
    <property type="entry name" value="N-ACETYL-GAMMA-GLUTAMYL-PHOSPHATE REDUCTASE, CHLOROPLASTIC-RELATED"/>
    <property type="match status" value="1"/>
</dbReference>
<dbReference type="InterPro" id="IPR000534">
    <property type="entry name" value="Semialdehyde_DH_NAD-bd"/>
</dbReference>
<evidence type="ECO:0000256" key="6">
    <source>
        <dbReference type="PROSITE-ProRule" id="PRU10010"/>
    </source>
</evidence>
<dbReference type="SUPFAM" id="SSF51735">
    <property type="entry name" value="NAD(P)-binding Rossmann-fold domains"/>
    <property type="match status" value="1"/>
</dbReference>
<dbReference type="EC" id="1.2.1.38" evidence="5"/>
<comment type="catalytic activity">
    <reaction evidence="5">
        <text>N-acetyl-L-glutamate 5-semialdehyde + phosphate + NADP(+) = N-acetyl-L-glutamyl 5-phosphate + NADPH + H(+)</text>
        <dbReference type="Rhea" id="RHEA:21588"/>
        <dbReference type="ChEBI" id="CHEBI:15378"/>
        <dbReference type="ChEBI" id="CHEBI:29123"/>
        <dbReference type="ChEBI" id="CHEBI:43474"/>
        <dbReference type="ChEBI" id="CHEBI:57783"/>
        <dbReference type="ChEBI" id="CHEBI:57936"/>
        <dbReference type="ChEBI" id="CHEBI:58349"/>
        <dbReference type="EC" id="1.2.1.38"/>
    </reaction>
</comment>
<keyword evidence="4 5" id="KW-0560">Oxidoreductase</keyword>
<protein>
    <recommendedName>
        <fullName evidence="5">N-acetyl-gamma-glutamyl-phosphate reductase</fullName>
        <shortName evidence="5">AGPR</shortName>
        <ecNumber evidence="5">1.2.1.38</ecNumber>
    </recommendedName>
    <alternativeName>
        <fullName evidence="5">N-acetyl-glutamate semialdehyde dehydrogenase</fullName>
        <shortName evidence="5">NAGSA dehydrogenase</shortName>
    </alternativeName>
</protein>
<dbReference type="Pfam" id="PF01118">
    <property type="entry name" value="Semialdhyde_dh"/>
    <property type="match status" value="1"/>
</dbReference>
<comment type="subcellular location">
    <subcellularLocation>
        <location evidence="5">Cytoplasm</location>
    </subcellularLocation>
</comment>
<comment type="pathway">
    <text evidence="5">Amino-acid biosynthesis; L-arginine biosynthesis; N(2)-acetyl-L-ornithine from L-glutamate: step 3/4.</text>
</comment>
<dbReference type="NCBIfam" id="TIGR01850">
    <property type="entry name" value="argC"/>
    <property type="match status" value="1"/>
</dbReference>
<feature type="active site" evidence="5 6">
    <location>
        <position position="138"/>
    </location>
</feature>
<dbReference type="Gene3D" id="3.30.360.10">
    <property type="entry name" value="Dihydrodipicolinate Reductase, domain 2"/>
    <property type="match status" value="1"/>
</dbReference>
<evidence type="ECO:0000313" key="8">
    <source>
        <dbReference type="EMBL" id="WOD42210.1"/>
    </source>
</evidence>
<feature type="domain" description="Semialdehyde dehydrogenase NAD-binding" evidence="7">
    <location>
        <begin position="6"/>
        <end position="130"/>
    </location>
</feature>
<dbReference type="PANTHER" id="PTHR32338">
    <property type="entry name" value="N-ACETYL-GAMMA-GLUTAMYL-PHOSPHATE REDUCTASE, CHLOROPLASTIC-RELATED-RELATED"/>
    <property type="match status" value="1"/>
</dbReference>
<dbReference type="PROSITE" id="PS01224">
    <property type="entry name" value="ARGC"/>
    <property type="match status" value="1"/>
</dbReference>
<name>A0AA97HPU0_9FLAO</name>
<evidence type="ECO:0000259" key="7">
    <source>
        <dbReference type="SMART" id="SM00859"/>
    </source>
</evidence>
<evidence type="ECO:0000256" key="4">
    <source>
        <dbReference type="ARBA" id="ARBA00023002"/>
    </source>
</evidence>
<dbReference type="HAMAP" id="MF_00150">
    <property type="entry name" value="ArgC_type1"/>
    <property type="match status" value="1"/>
</dbReference>
<dbReference type="SUPFAM" id="SSF55347">
    <property type="entry name" value="Glyceraldehyde-3-phosphate dehydrogenase-like, C-terminal domain"/>
    <property type="match status" value="1"/>
</dbReference>
<dbReference type="GO" id="GO:0003942">
    <property type="term" value="F:N-acetyl-gamma-glutamyl-phosphate reductase activity"/>
    <property type="evidence" value="ECO:0007669"/>
    <property type="project" value="UniProtKB-UniRule"/>
</dbReference>
<dbReference type="Pfam" id="PF22698">
    <property type="entry name" value="Semialdhyde_dhC_1"/>
    <property type="match status" value="1"/>
</dbReference>
<dbReference type="InterPro" id="IPR000706">
    <property type="entry name" value="AGPR_type-1"/>
</dbReference>
<keyword evidence="9" id="KW-1185">Reference proteome</keyword>
<dbReference type="CDD" id="cd17895">
    <property type="entry name" value="AGPR_1_N"/>
    <property type="match status" value="1"/>
</dbReference>
<evidence type="ECO:0000256" key="5">
    <source>
        <dbReference type="HAMAP-Rule" id="MF_00150"/>
    </source>
</evidence>
<dbReference type="CDD" id="cd23934">
    <property type="entry name" value="AGPR_1_C"/>
    <property type="match status" value="1"/>
</dbReference>
<dbReference type="Gene3D" id="3.40.50.720">
    <property type="entry name" value="NAD(P)-binding Rossmann-like Domain"/>
    <property type="match status" value="1"/>
</dbReference>
<accession>A0AA97HPU0</accession>
<organism evidence="8 9">
    <name type="scientific">Hwangdonia lutea</name>
    <dbReference type="NCBI Taxonomy" id="3075823"/>
    <lineage>
        <taxon>Bacteria</taxon>
        <taxon>Pseudomonadati</taxon>
        <taxon>Bacteroidota</taxon>
        <taxon>Flavobacteriia</taxon>
        <taxon>Flavobacteriales</taxon>
        <taxon>Flavobacteriaceae</taxon>
        <taxon>Hwangdonia</taxon>
    </lineage>
</organism>
<dbReference type="AlphaFoldDB" id="A0AA97HPU0"/>